<dbReference type="Gramene" id="PUZ69893">
    <property type="protein sequence ID" value="PUZ69893"/>
    <property type="gene ID" value="GQ55_2G164700"/>
</dbReference>
<name>A0A2T7EPY2_9POAL</name>
<feature type="region of interest" description="Disordered" evidence="1">
    <location>
        <begin position="1"/>
        <end position="25"/>
    </location>
</feature>
<evidence type="ECO:0000256" key="1">
    <source>
        <dbReference type="SAM" id="MobiDB-lite"/>
    </source>
</evidence>
<dbReference type="EMBL" id="CM009750">
    <property type="protein sequence ID" value="PUZ69893.1"/>
    <property type="molecule type" value="Genomic_DNA"/>
</dbReference>
<protein>
    <submittedName>
        <fullName evidence="2">Uncharacterized protein</fullName>
    </submittedName>
</protein>
<accession>A0A2T7EPY2</accession>
<organism evidence="2 3">
    <name type="scientific">Panicum hallii var. hallii</name>
    <dbReference type="NCBI Taxonomy" id="1504633"/>
    <lineage>
        <taxon>Eukaryota</taxon>
        <taxon>Viridiplantae</taxon>
        <taxon>Streptophyta</taxon>
        <taxon>Embryophyta</taxon>
        <taxon>Tracheophyta</taxon>
        <taxon>Spermatophyta</taxon>
        <taxon>Magnoliopsida</taxon>
        <taxon>Liliopsida</taxon>
        <taxon>Poales</taxon>
        <taxon>Poaceae</taxon>
        <taxon>PACMAD clade</taxon>
        <taxon>Panicoideae</taxon>
        <taxon>Panicodae</taxon>
        <taxon>Paniceae</taxon>
        <taxon>Panicinae</taxon>
        <taxon>Panicum</taxon>
        <taxon>Panicum sect. Panicum</taxon>
    </lineage>
</organism>
<dbReference type="AlphaFoldDB" id="A0A2T7EPY2"/>
<keyword evidence="3" id="KW-1185">Reference proteome</keyword>
<sequence length="151" mass="16457">MQDCFVIKKRSPNAPAAGDRRSSVCPAVCPPCFKNGYSCASKSHRHLPAGPSSQWPWPATPLQNQARKKASSPHRRRFPRTTAPPPPPPPHLRHPSSSAGSPQGATHGRGIRLREPLFPRGIPPSVPGSPELPPRCKISSAIRRPHRLFSL</sequence>
<feature type="compositionally biased region" description="Basic residues" evidence="1">
    <location>
        <begin position="66"/>
        <end position="79"/>
    </location>
</feature>
<proteinExistence type="predicted"/>
<feature type="compositionally biased region" description="Polar residues" evidence="1">
    <location>
        <begin position="51"/>
        <end position="65"/>
    </location>
</feature>
<evidence type="ECO:0000313" key="2">
    <source>
        <dbReference type="EMBL" id="PUZ69893.1"/>
    </source>
</evidence>
<evidence type="ECO:0000313" key="3">
    <source>
        <dbReference type="Proteomes" id="UP000244336"/>
    </source>
</evidence>
<reference evidence="2 3" key="1">
    <citation type="submission" date="2018-04" db="EMBL/GenBank/DDBJ databases">
        <title>WGS assembly of Panicum hallii var. hallii HAL2.</title>
        <authorList>
            <person name="Lovell J."/>
            <person name="Jenkins J."/>
            <person name="Lowry D."/>
            <person name="Mamidi S."/>
            <person name="Sreedasyam A."/>
            <person name="Weng X."/>
            <person name="Barry K."/>
            <person name="Bonette J."/>
            <person name="Campitelli B."/>
            <person name="Daum C."/>
            <person name="Gordon S."/>
            <person name="Gould B."/>
            <person name="Lipzen A."/>
            <person name="MacQueen A."/>
            <person name="Palacio-Mejia J."/>
            <person name="Plott C."/>
            <person name="Shakirov E."/>
            <person name="Shu S."/>
            <person name="Yoshinaga Y."/>
            <person name="Zane M."/>
            <person name="Rokhsar D."/>
            <person name="Grimwood J."/>
            <person name="Schmutz J."/>
            <person name="Juenger T."/>
        </authorList>
    </citation>
    <scope>NUCLEOTIDE SEQUENCE [LARGE SCALE GENOMIC DNA]</scope>
    <source>
        <strain evidence="3">cv. HAL2</strain>
    </source>
</reference>
<gene>
    <name evidence="2" type="ORF">GQ55_2G164700</name>
</gene>
<feature type="compositionally biased region" description="Pro residues" evidence="1">
    <location>
        <begin position="121"/>
        <end position="133"/>
    </location>
</feature>
<feature type="region of interest" description="Disordered" evidence="1">
    <location>
        <begin position="43"/>
        <end position="151"/>
    </location>
</feature>
<dbReference type="Proteomes" id="UP000244336">
    <property type="component" value="Chromosome 2"/>
</dbReference>